<dbReference type="PANTHER" id="PTHR42940:SF8">
    <property type="entry name" value="VACUOLAR PROTEIN SORTING-ASSOCIATED PROTEIN 11"/>
    <property type="match status" value="1"/>
</dbReference>
<dbReference type="SUPFAM" id="SSF50129">
    <property type="entry name" value="GroES-like"/>
    <property type="match status" value="1"/>
</dbReference>
<dbReference type="Proteomes" id="UP000012174">
    <property type="component" value="Unassembled WGS sequence"/>
</dbReference>
<evidence type="ECO:0000256" key="4">
    <source>
        <dbReference type="ARBA" id="ARBA00022833"/>
    </source>
</evidence>
<gene>
    <name evidence="9" type="ORF">UCREL1_1224</name>
</gene>
<dbReference type="AlphaFoldDB" id="M7T545"/>
<dbReference type="KEGG" id="ela:UCREL1_1224"/>
<evidence type="ECO:0000313" key="9">
    <source>
        <dbReference type="EMBL" id="EMR71727.1"/>
    </source>
</evidence>
<keyword evidence="10" id="KW-1185">Reference proteome</keyword>
<dbReference type="OMA" id="YDDCPAI"/>
<dbReference type="STRING" id="1287681.M7T545"/>
<evidence type="ECO:0000256" key="2">
    <source>
        <dbReference type="ARBA" id="ARBA00008072"/>
    </source>
</evidence>
<keyword evidence="6" id="KW-0520">NAD</keyword>
<dbReference type="InterPro" id="IPR013154">
    <property type="entry name" value="ADH-like_N"/>
</dbReference>
<dbReference type="FunFam" id="3.40.50.720:FF:000039">
    <property type="entry name" value="Alcohol dehydrogenase AdhP"/>
    <property type="match status" value="1"/>
</dbReference>
<comment type="similarity">
    <text evidence="2 7">Belongs to the zinc-containing alcohol dehydrogenase family.</text>
</comment>
<evidence type="ECO:0000256" key="1">
    <source>
        <dbReference type="ARBA" id="ARBA00001947"/>
    </source>
</evidence>
<accession>M7T545</accession>
<dbReference type="Pfam" id="PF00107">
    <property type="entry name" value="ADH_zinc_N"/>
    <property type="match status" value="1"/>
</dbReference>
<dbReference type="GO" id="GO:0018455">
    <property type="term" value="F:alcohol dehydrogenase [NAD(P)+] activity"/>
    <property type="evidence" value="ECO:0007669"/>
    <property type="project" value="UniProtKB-ARBA"/>
</dbReference>
<reference evidence="10" key="1">
    <citation type="journal article" date="2013" name="Genome Announc.">
        <title>Draft genome sequence of the grapevine dieback fungus Eutypa lata UCR-EL1.</title>
        <authorList>
            <person name="Blanco-Ulate B."/>
            <person name="Rolshausen P.E."/>
            <person name="Cantu D."/>
        </authorList>
    </citation>
    <scope>NUCLEOTIDE SEQUENCE [LARGE SCALE GENOMIC DNA]</scope>
    <source>
        <strain evidence="10">UCR-EL1</strain>
    </source>
</reference>
<dbReference type="SUPFAM" id="SSF51735">
    <property type="entry name" value="NAD(P)-binding Rossmann-fold domains"/>
    <property type="match status" value="1"/>
</dbReference>
<dbReference type="OrthoDB" id="1879366at2759"/>
<dbReference type="Gene3D" id="3.40.50.720">
    <property type="entry name" value="NAD(P)-binding Rossmann-like Domain"/>
    <property type="match status" value="1"/>
</dbReference>
<dbReference type="InterPro" id="IPR013149">
    <property type="entry name" value="ADH-like_C"/>
</dbReference>
<dbReference type="InterPro" id="IPR002328">
    <property type="entry name" value="ADH_Zn_CS"/>
</dbReference>
<dbReference type="InterPro" id="IPR036291">
    <property type="entry name" value="NAD(P)-bd_dom_sf"/>
</dbReference>
<keyword evidence="3 7" id="KW-0479">Metal-binding</keyword>
<keyword evidence="4 7" id="KW-0862">Zinc</keyword>
<sequence>MLAAQYHKVENKIEVNRIPIPSCANNEILIKTKCASLCHSDLMLFWGHTAEEPPTDRMTIGHENTGYVVAMGEEVKGFNIGDPVGCLNCSYACYECEGCQTHGLFCEKGTGRMHGFTCSGHFAEYSVSDYKNAMVLPKDMDMITAAPLFCAGVTAYHAVKGCEILEGQWLAVVGCGGLGHLAIQYAKAMGIKTIGIDVSNSQLEAVKHLGTDATINTLETPDWEAQLRKLTKGGCHAAAVFSASNAAYESATKALRINGLLMVAGIPKRPLSINAPDILLGKYRIAGKSSGIPKNMPEAIHFSHEHDIKAHITTFPSIEDIHKVIGMMEAGQSAGRFGIVF</sequence>
<name>M7T545_EUTLA</name>
<dbReference type="GO" id="GO:0008270">
    <property type="term" value="F:zinc ion binding"/>
    <property type="evidence" value="ECO:0007669"/>
    <property type="project" value="InterPro"/>
</dbReference>
<feature type="domain" description="Enoyl reductase (ER)" evidence="8">
    <location>
        <begin position="8"/>
        <end position="339"/>
    </location>
</feature>
<dbReference type="SMART" id="SM00829">
    <property type="entry name" value="PKS_ER"/>
    <property type="match status" value="1"/>
</dbReference>
<evidence type="ECO:0000256" key="7">
    <source>
        <dbReference type="RuleBase" id="RU361277"/>
    </source>
</evidence>
<dbReference type="PANTHER" id="PTHR42940">
    <property type="entry name" value="ALCOHOL DEHYDROGENASE 1-RELATED"/>
    <property type="match status" value="1"/>
</dbReference>
<dbReference type="InterPro" id="IPR020843">
    <property type="entry name" value="ER"/>
</dbReference>
<dbReference type="EMBL" id="KB705596">
    <property type="protein sequence ID" value="EMR71727.1"/>
    <property type="molecule type" value="Genomic_DNA"/>
</dbReference>
<dbReference type="InterPro" id="IPR011032">
    <property type="entry name" value="GroES-like_sf"/>
</dbReference>
<keyword evidence="5" id="KW-0560">Oxidoreductase</keyword>
<dbReference type="PROSITE" id="PS00059">
    <property type="entry name" value="ADH_ZINC"/>
    <property type="match status" value="1"/>
</dbReference>
<dbReference type="eggNOG" id="KOG0023">
    <property type="taxonomic scope" value="Eukaryota"/>
</dbReference>
<evidence type="ECO:0000256" key="6">
    <source>
        <dbReference type="ARBA" id="ARBA00023027"/>
    </source>
</evidence>
<dbReference type="Pfam" id="PF08240">
    <property type="entry name" value="ADH_N"/>
    <property type="match status" value="1"/>
</dbReference>
<dbReference type="HOGENOM" id="CLU_026673_20_1_1"/>
<evidence type="ECO:0000256" key="3">
    <source>
        <dbReference type="ARBA" id="ARBA00022723"/>
    </source>
</evidence>
<evidence type="ECO:0000259" key="8">
    <source>
        <dbReference type="SMART" id="SM00829"/>
    </source>
</evidence>
<evidence type="ECO:0000313" key="10">
    <source>
        <dbReference type="Proteomes" id="UP000012174"/>
    </source>
</evidence>
<protein>
    <submittedName>
        <fullName evidence="9">Putative alcohol dehydrogenase protein</fullName>
    </submittedName>
</protein>
<dbReference type="Gene3D" id="3.90.180.10">
    <property type="entry name" value="Medium-chain alcohol dehydrogenases, catalytic domain"/>
    <property type="match status" value="1"/>
</dbReference>
<organism evidence="9 10">
    <name type="scientific">Eutypa lata (strain UCR-EL1)</name>
    <name type="common">Grapevine dieback disease fungus</name>
    <name type="synonym">Eutypa armeniacae</name>
    <dbReference type="NCBI Taxonomy" id="1287681"/>
    <lineage>
        <taxon>Eukaryota</taxon>
        <taxon>Fungi</taxon>
        <taxon>Dikarya</taxon>
        <taxon>Ascomycota</taxon>
        <taxon>Pezizomycotina</taxon>
        <taxon>Sordariomycetes</taxon>
        <taxon>Xylariomycetidae</taxon>
        <taxon>Xylariales</taxon>
        <taxon>Diatrypaceae</taxon>
        <taxon>Eutypa</taxon>
    </lineage>
</organism>
<comment type="cofactor">
    <cofactor evidence="1 7">
        <name>Zn(2+)</name>
        <dbReference type="ChEBI" id="CHEBI:29105"/>
    </cofactor>
</comment>
<evidence type="ECO:0000256" key="5">
    <source>
        <dbReference type="ARBA" id="ARBA00023002"/>
    </source>
</evidence>
<proteinExistence type="inferred from homology"/>